<dbReference type="PANTHER" id="PTHR11571">
    <property type="entry name" value="GLUTATHIONE S-TRANSFERASE"/>
    <property type="match status" value="1"/>
</dbReference>
<evidence type="ECO:0000313" key="3">
    <source>
        <dbReference type="EMBL" id="CCI39712.1"/>
    </source>
</evidence>
<dbReference type="GO" id="GO:0006749">
    <property type="term" value="P:glutathione metabolic process"/>
    <property type="evidence" value="ECO:0007669"/>
    <property type="project" value="TreeGrafter"/>
</dbReference>
<dbReference type="SFLD" id="SFLDG00363">
    <property type="entry name" value="AMPS_(cytGST):_Alpha-__Mu-__Pi"/>
    <property type="match status" value="1"/>
</dbReference>
<feature type="domain" description="GST C-terminal" evidence="2">
    <location>
        <begin position="82"/>
        <end position="199"/>
    </location>
</feature>
<dbReference type="InterPro" id="IPR004045">
    <property type="entry name" value="Glutathione_S-Trfase_N"/>
</dbReference>
<sequence length="199" mass="21977">MAPSHQLIYFDLPGRAEIVRVSFACGKVPFEDKRISKEEFAALKPTLPLGQVPVLKVDGVIYSQTMAMVRYASILSGIYPTDALQVLKAESVIGCYDELAGPIVEIMHLIKDEGIKAAKTKDLVEKQCPKIIGYIQNMVSGKFFLGDKISIADVAIFSMIDDYLAAIKEFDVSKYPKIQSIVENVKAEPNVAEYLSKRG</sequence>
<dbReference type="InParanoid" id="A0A024FZ63"/>
<organism evidence="3 4">
    <name type="scientific">Albugo candida</name>
    <dbReference type="NCBI Taxonomy" id="65357"/>
    <lineage>
        <taxon>Eukaryota</taxon>
        <taxon>Sar</taxon>
        <taxon>Stramenopiles</taxon>
        <taxon>Oomycota</taxon>
        <taxon>Peronosporomycetes</taxon>
        <taxon>Albuginales</taxon>
        <taxon>Albuginaceae</taxon>
        <taxon>Albugo</taxon>
    </lineage>
</organism>
<dbReference type="InterPro" id="IPR040079">
    <property type="entry name" value="Glutathione_S-Trfase"/>
</dbReference>
<dbReference type="GO" id="GO:0004364">
    <property type="term" value="F:glutathione transferase activity"/>
    <property type="evidence" value="ECO:0007669"/>
    <property type="project" value="TreeGrafter"/>
</dbReference>
<dbReference type="Pfam" id="PF14497">
    <property type="entry name" value="GST_C_3"/>
    <property type="match status" value="1"/>
</dbReference>
<evidence type="ECO:0000313" key="4">
    <source>
        <dbReference type="Proteomes" id="UP000053237"/>
    </source>
</evidence>
<protein>
    <recommendedName>
        <fullName evidence="5">Glutathione S-transferase</fullName>
    </recommendedName>
</protein>
<accession>A0A024FZ63</accession>
<dbReference type="InterPro" id="IPR004046">
    <property type="entry name" value="GST_C"/>
</dbReference>
<dbReference type="STRING" id="65357.A0A024FZ63"/>
<dbReference type="CDD" id="cd03192">
    <property type="entry name" value="GST_C_Sigma_like"/>
    <property type="match status" value="1"/>
</dbReference>
<gene>
    <name evidence="3" type="ORF">BN9_004950</name>
</gene>
<dbReference type="AlphaFoldDB" id="A0A024FZ63"/>
<dbReference type="OrthoDB" id="420389at2759"/>
<dbReference type="Pfam" id="PF02798">
    <property type="entry name" value="GST_N"/>
    <property type="match status" value="1"/>
</dbReference>
<dbReference type="CDD" id="cd03039">
    <property type="entry name" value="GST_N_Sigma_like"/>
    <property type="match status" value="1"/>
</dbReference>
<evidence type="ECO:0008006" key="5">
    <source>
        <dbReference type="Google" id="ProtNLM"/>
    </source>
</evidence>
<dbReference type="SFLD" id="SFLDS00019">
    <property type="entry name" value="Glutathione_Transferase_(cytos"/>
    <property type="match status" value="1"/>
</dbReference>
<keyword evidence="4" id="KW-1185">Reference proteome</keyword>
<evidence type="ECO:0000259" key="1">
    <source>
        <dbReference type="PROSITE" id="PS50404"/>
    </source>
</evidence>
<dbReference type="SUPFAM" id="SSF52833">
    <property type="entry name" value="Thioredoxin-like"/>
    <property type="match status" value="1"/>
</dbReference>
<evidence type="ECO:0000259" key="2">
    <source>
        <dbReference type="PROSITE" id="PS50405"/>
    </source>
</evidence>
<dbReference type="InterPro" id="IPR050213">
    <property type="entry name" value="GST_superfamily"/>
</dbReference>
<dbReference type="InterPro" id="IPR010987">
    <property type="entry name" value="Glutathione-S-Trfase_C-like"/>
</dbReference>
<feature type="domain" description="GST N-terminal" evidence="1">
    <location>
        <begin position="3"/>
        <end position="80"/>
    </location>
</feature>
<proteinExistence type="predicted"/>
<dbReference type="Gene3D" id="1.20.1050.10">
    <property type="match status" value="1"/>
</dbReference>
<dbReference type="InterPro" id="IPR036282">
    <property type="entry name" value="Glutathione-S-Trfase_C_sf"/>
</dbReference>
<dbReference type="PROSITE" id="PS50404">
    <property type="entry name" value="GST_NTER"/>
    <property type="match status" value="1"/>
</dbReference>
<dbReference type="PROSITE" id="PS50405">
    <property type="entry name" value="GST_CTER"/>
    <property type="match status" value="1"/>
</dbReference>
<comment type="caution">
    <text evidence="3">The sequence shown here is derived from an EMBL/GenBank/DDBJ whole genome shotgun (WGS) entry which is preliminary data.</text>
</comment>
<reference evidence="3 4" key="1">
    <citation type="submission" date="2012-05" db="EMBL/GenBank/DDBJ databases">
        <title>Recombination and specialization in a pathogen metapopulation.</title>
        <authorList>
            <person name="Gardiner A."/>
            <person name="Kemen E."/>
            <person name="Schultz-Larsen T."/>
            <person name="MacLean D."/>
            <person name="Van Oosterhout C."/>
            <person name="Jones J.D.G."/>
        </authorList>
    </citation>
    <scope>NUCLEOTIDE SEQUENCE [LARGE SCALE GENOMIC DNA]</scope>
    <source>
        <strain evidence="3 4">Ac Nc2</strain>
    </source>
</reference>
<dbReference type="Gene3D" id="3.40.30.10">
    <property type="entry name" value="Glutaredoxin"/>
    <property type="match status" value="1"/>
</dbReference>
<dbReference type="EMBL" id="CAIX01000003">
    <property type="protein sequence ID" value="CCI39712.1"/>
    <property type="molecule type" value="Genomic_DNA"/>
</dbReference>
<dbReference type="SFLD" id="SFLDG01205">
    <property type="entry name" value="AMPS.1"/>
    <property type="match status" value="1"/>
</dbReference>
<name>A0A024FZ63_9STRA</name>
<dbReference type="SUPFAM" id="SSF47616">
    <property type="entry name" value="GST C-terminal domain-like"/>
    <property type="match status" value="1"/>
</dbReference>
<dbReference type="InterPro" id="IPR036249">
    <property type="entry name" value="Thioredoxin-like_sf"/>
</dbReference>
<dbReference type="Proteomes" id="UP000053237">
    <property type="component" value="Unassembled WGS sequence"/>
</dbReference>